<dbReference type="PANTHER" id="PTHR30566">
    <property type="entry name" value="YNAI-RELATED MECHANOSENSITIVE ION CHANNEL"/>
    <property type="match status" value="1"/>
</dbReference>
<dbReference type="Gene3D" id="1.10.287.1260">
    <property type="match status" value="1"/>
</dbReference>
<dbReference type="InterPro" id="IPR010920">
    <property type="entry name" value="LSM_dom_sf"/>
</dbReference>
<dbReference type="GO" id="GO:0016020">
    <property type="term" value="C:membrane"/>
    <property type="evidence" value="ECO:0007669"/>
    <property type="project" value="InterPro"/>
</dbReference>
<dbReference type="AlphaFoldDB" id="A0A2P6TNH8"/>
<gene>
    <name evidence="3" type="ORF">C2E21_5408</name>
</gene>
<evidence type="ECO:0000313" key="3">
    <source>
        <dbReference type="EMBL" id="PRW50873.1"/>
    </source>
</evidence>
<dbReference type="Pfam" id="PF00924">
    <property type="entry name" value="MS_channel_2nd"/>
    <property type="match status" value="1"/>
</dbReference>
<dbReference type="GO" id="GO:0055085">
    <property type="term" value="P:transmembrane transport"/>
    <property type="evidence" value="ECO:0007669"/>
    <property type="project" value="InterPro"/>
</dbReference>
<feature type="transmembrane region" description="Helical" evidence="1">
    <location>
        <begin position="90"/>
        <end position="112"/>
    </location>
</feature>
<keyword evidence="1" id="KW-1133">Transmembrane helix</keyword>
<evidence type="ECO:0000313" key="4">
    <source>
        <dbReference type="Proteomes" id="UP000239899"/>
    </source>
</evidence>
<dbReference type="Proteomes" id="UP000239899">
    <property type="component" value="Unassembled WGS sequence"/>
</dbReference>
<feature type="domain" description="Mechanosensitive ion channel MscS" evidence="2">
    <location>
        <begin position="171"/>
        <end position="241"/>
    </location>
</feature>
<keyword evidence="4" id="KW-1185">Reference proteome</keyword>
<accession>A0A2P6TNH8</accession>
<reference evidence="3 4" key="1">
    <citation type="journal article" date="2018" name="Plant J.">
        <title>Genome sequences of Chlorella sorokiniana UTEX 1602 and Micractinium conductrix SAG 241.80: implications to maltose excretion by a green alga.</title>
        <authorList>
            <person name="Arriola M.B."/>
            <person name="Velmurugan N."/>
            <person name="Zhang Y."/>
            <person name="Plunkett M.H."/>
            <person name="Hondzo H."/>
            <person name="Barney B.M."/>
        </authorList>
    </citation>
    <scope>NUCLEOTIDE SEQUENCE [LARGE SCALE GENOMIC DNA]</scope>
    <source>
        <strain evidence="4">UTEX 1602</strain>
    </source>
</reference>
<name>A0A2P6TNH8_CHLSO</name>
<protein>
    <submittedName>
        <fullName evidence="3">Mechanosensitive ion channel isoform B</fullName>
    </submittedName>
</protein>
<evidence type="ECO:0000259" key="2">
    <source>
        <dbReference type="Pfam" id="PF00924"/>
    </source>
</evidence>
<dbReference type="OrthoDB" id="431980at2759"/>
<evidence type="ECO:0000256" key="1">
    <source>
        <dbReference type="SAM" id="Phobius"/>
    </source>
</evidence>
<proteinExistence type="predicted"/>
<sequence>MWQHGLLLRALDTEAGRRIRERGDAHFNIRATLLASAAKPCQVMLPLFCATRAATVVLALAEVAATKLNGQLSAVLAGSLSGRWAAAANWLVLAAGGAAGGSSGGSSAAALLGDPFNDGLVPLLRLLSTGLSILIALAATGVTLVGFGFHIGPLMASIGGVGVVLGLATQDLLQNLTAAVSLYVTRPFVAGDHIKLINQEGVEVEGTVINIEPTRTILRDTSNRCIVHLANSEVAQFIIMNRTQCQTLSRLQELQVLSRLQELQAQTGGAGYAIRTLPELAMAMRSAELPSDSDSDTEEASGAPCNGTAAVAAAMVQTGPGPAFAG</sequence>
<dbReference type="InterPro" id="IPR006685">
    <property type="entry name" value="MscS_channel_2nd"/>
</dbReference>
<comment type="caution">
    <text evidence="3">The sequence shown here is derived from an EMBL/GenBank/DDBJ whole genome shotgun (WGS) entry which is preliminary data.</text>
</comment>
<keyword evidence="1" id="KW-0812">Transmembrane</keyword>
<organism evidence="3 4">
    <name type="scientific">Chlorella sorokiniana</name>
    <name type="common">Freshwater green alga</name>
    <dbReference type="NCBI Taxonomy" id="3076"/>
    <lineage>
        <taxon>Eukaryota</taxon>
        <taxon>Viridiplantae</taxon>
        <taxon>Chlorophyta</taxon>
        <taxon>core chlorophytes</taxon>
        <taxon>Trebouxiophyceae</taxon>
        <taxon>Chlorellales</taxon>
        <taxon>Chlorellaceae</taxon>
        <taxon>Chlorella clade</taxon>
        <taxon>Chlorella</taxon>
    </lineage>
</organism>
<dbReference type="EMBL" id="LHPG02000010">
    <property type="protein sequence ID" value="PRW50873.1"/>
    <property type="molecule type" value="Genomic_DNA"/>
</dbReference>
<feature type="transmembrane region" description="Helical" evidence="1">
    <location>
        <begin position="124"/>
        <end position="149"/>
    </location>
</feature>
<keyword evidence="1" id="KW-0472">Membrane</keyword>
<dbReference type="SUPFAM" id="SSF50182">
    <property type="entry name" value="Sm-like ribonucleoproteins"/>
    <property type="match status" value="1"/>
</dbReference>
<dbReference type="PANTHER" id="PTHR30566:SF5">
    <property type="entry name" value="MECHANOSENSITIVE ION CHANNEL PROTEIN 1, MITOCHONDRIAL-RELATED"/>
    <property type="match status" value="1"/>
</dbReference>